<keyword evidence="3" id="KW-1185">Reference proteome</keyword>
<reference evidence="2 3" key="1">
    <citation type="journal article" date="2015" name="Genome Announc.">
        <title>Draft Genome Sequences of Marine Isolates of Thalassomonas viridans and Thalassomonas actiniarum.</title>
        <authorList>
            <person name="Olonade I."/>
            <person name="van Zyl L.J."/>
            <person name="Trindade M."/>
        </authorList>
    </citation>
    <scope>NUCLEOTIDE SEQUENCE [LARGE SCALE GENOMIC DNA]</scope>
    <source>
        <strain evidence="2 3">A5K-106</strain>
    </source>
</reference>
<keyword evidence="1" id="KW-0472">Membrane</keyword>
<proteinExistence type="predicted"/>
<keyword evidence="1" id="KW-0812">Transmembrane</keyword>
<accession>A0AAF0C158</accession>
<dbReference type="EMBL" id="CP059735">
    <property type="protein sequence ID" value="WDD98691.1"/>
    <property type="molecule type" value="Genomic_DNA"/>
</dbReference>
<gene>
    <name evidence="2" type="ORF">SG35_026185</name>
</gene>
<name>A0AAF0C158_9GAMM</name>
<dbReference type="KEGG" id="tact:SG35_026185"/>
<evidence type="ECO:0000313" key="2">
    <source>
        <dbReference type="EMBL" id="WDD98691.1"/>
    </source>
</evidence>
<reference evidence="2 3" key="2">
    <citation type="journal article" date="2022" name="Mar. Drugs">
        <title>Bioassay-Guided Fractionation Leads to the Detection of Cholic Acid Generated by the Rare Thalassomonas sp.</title>
        <authorList>
            <person name="Pheiffer F."/>
            <person name="Schneider Y.K."/>
            <person name="Hansen E.H."/>
            <person name="Andersen J.H."/>
            <person name="Isaksson J."/>
            <person name="Busche T."/>
            <person name="R C."/>
            <person name="Kalinowski J."/>
            <person name="Zyl L.V."/>
            <person name="Trindade M."/>
        </authorList>
    </citation>
    <scope>NUCLEOTIDE SEQUENCE [LARGE SCALE GENOMIC DNA]</scope>
    <source>
        <strain evidence="2 3">A5K-106</strain>
    </source>
</reference>
<evidence type="ECO:0000256" key="1">
    <source>
        <dbReference type="SAM" id="Phobius"/>
    </source>
</evidence>
<keyword evidence="1" id="KW-1133">Transmembrane helix</keyword>
<dbReference type="Gene3D" id="3.30.70.100">
    <property type="match status" value="1"/>
</dbReference>
<sequence>MKAVFKLSNLLFVVCFTLLLVLVLAFSGSQQPLSEAEVEAYLGKIEQQSQVPGGRHDLKALRHFLENDDGLPFYTVNLYKFNEQAQYLDGRENQGTGRQAYDRFSAVMVKLLAQQFSQPVFGSDWMADNSNDWHRLVIVHYRSRRDIAEIFISDAFADAASHKWASIEKNERLLVQGLHLPALKWGAMTLLVLLTMAFICLKRRAANKPGKLL</sequence>
<dbReference type="Proteomes" id="UP000032568">
    <property type="component" value="Chromosome"/>
</dbReference>
<feature type="transmembrane region" description="Helical" evidence="1">
    <location>
        <begin position="182"/>
        <end position="201"/>
    </location>
</feature>
<dbReference type="AlphaFoldDB" id="A0AAF0C158"/>
<organism evidence="2 3">
    <name type="scientific">Thalassomonas actiniarum</name>
    <dbReference type="NCBI Taxonomy" id="485447"/>
    <lineage>
        <taxon>Bacteria</taxon>
        <taxon>Pseudomonadati</taxon>
        <taxon>Pseudomonadota</taxon>
        <taxon>Gammaproteobacteria</taxon>
        <taxon>Alteromonadales</taxon>
        <taxon>Colwelliaceae</taxon>
        <taxon>Thalassomonas</taxon>
    </lineage>
</organism>
<protein>
    <submittedName>
        <fullName evidence="2">Uncharacterized protein</fullName>
    </submittedName>
</protein>
<evidence type="ECO:0000313" key="3">
    <source>
        <dbReference type="Proteomes" id="UP000032568"/>
    </source>
</evidence>